<name>A0A3M9X438_9HYPH</name>
<dbReference type="EMBL" id="QKOD01000009">
    <property type="protein sequence ID" value="RNJ42767.1"/>
    <property type="molecule type" value="Genomic_DNA"/>
</dbReference>
<organism evidence="1 2">
    <name type="scientific">Mesorhizobium japonicum</name>
    <dbReference type="NCBI Taxonomy" id="2066070"/>
    <lineage>
        <taxon>Bacteria</taxon>
        <taxon>Pseudomonadati</taxon>
        <taxon>Pseudomonadota</taxon>
        <taxon>Alphaproteobacteria</taxon>
        <taxon>Hyphomicrobiales</taxon>
        <taxon>Phyllobacteriaceae</taxon>
        <taxon>Mesorhizobium</taxon>
    </lineage>
</organism>
<reference evidence="1 2" key="1">
    <citation type="journal article" date="2018" name="Mol. Plant Microbe Interact.">
        <title>Taxonomically Different Co-Microsymbionts of a Relict Legume, Oxytropis popoviana, Have Complementary Sets of Symbiotic Genes and Together Increase the Efficiency of Plant Nodulation.</title>
        <authorList>
            <person name="Safronova V."/>
            <person name="Belimov A."/>
            <person name="Sazanova A."/>
            <person name="Chirak E."/>
            <person name="Verkhozina A."/>
            <person name="Kuznetsova I."/>
            <person name="Andronov E."/>
            <person name="Puhalsky J."/>
            <person name="Tikhonovich I."/>
        </authorList>
    </citation>
    <scope>NUCLEOTIDE SEQUENCE [LARGE SCALE GENOMIC DNA]</scope>
    <source>
        <strain evidence="1 2">Opo-235</strain>
    </source>
</reference>
<comment type="caution">
    <text evidence="1">The sequence shown here is derived from an EMBL/GenBank/DDBJ whole genome shotgun (WGS) entry which is preliminary data.</text>
</comment>
<accession>A0A3M9X438</accession>
<evidence type="ECO:0000313" key="2">
    <source>
        <dbReference type="Proteomes" id="UP000275436"/>
    </source>
</evidence>
<dbReference type="AlphaFoldDB" id="A0A3M9X438"/>
<gene>
    <name evidence="1" type="ORF">DNR46_27065</name>
</gene>
<proteinExistence type="predicted"/>
<protein>
    <submittedName>
        <fullName evidence="1">Uncharacterized protein</fullName>
    </submittedName>
</protein>
<evidence type="ECO:0000313" key="1">
    <source>
        <dbReference type="EMBL" id="RNJ42767.1"/>
    </source>
</evidence>
<dbReference type="Proteomes" id="UP000275436">
    <property type="component" value="Unassembled WGS sequence"/>
</dbReference>
<sequence length="59" mass="6617">MGASTDLTRVTLGKSRVREIPAGFGLTLHEDKTRLIEFGRFAALSRRSLLLCLKTRRSL</sequence>